<dbReference type="PANTHER" id="PTHR43390">
    <property type="entry name" value="SIGNAL PEPTIDASE I"/>
    <property type="match status" value="1"/>
</dbReference>
<dbReference type="InterPro" id="IPR000223">
    <property type="entry name" value="Pept_S26A_signal_pept_1"/>
</dbReference>
<dbReference type="Proteomes" id="UP000003494">
    <property type="component" value="Unassembled WGS sequence"/>
</dbReference>
<evidence type="ECO:0000256" key="4">
    <source>
        <dbReference type="ARBA" id="ARBA00013208"/>
    </source>
</evidence>
<comment type="subcellular location">
    <subcellularLocation>
        <location evidence="2">Cell membrane</location>
        <topology evidence="2">Single-pass type II membrane protein</topology>
    </subcellularLocation>
    <subcellularLocation>
        <location evidence="9">Membrane</location>
        <topology evidence="9">Single-pass type II membrane protein</topology>
    </subcellularLocation>
</comment>
<dbReference type="GO" id="GO:0005886">
    <property type="term" value="C:plasma membrane"/>
    <property type="evidence" value="ECO:0007669"/>
    <property type="project" value="UniProtKB-SubCell"/>
</dbReference>
<protein>
    <recommendedName>
        <fullName evidence="4 8">Signal peptidase I</fullName>
        <ecNumber evidence="4 8">3.4.21.89</ecNumber>
    </recommendedName>
</protein>
<dbReference type="PROSITE" id="PS00760">
    <property type="entry name" value="SPASE_I_2"/>
    <property type="match status" value="1"/>
</dbReference>
<evidence type="ECO:0000256" key="9">
    <source>
        <dbReference type="RuleBase" id="RU362042"/>
    </source>
</evidence>
<dbReference type="PROSITE" id="PS00761">
    <property type="entry name" value="SPASE_I_3"/>
    <property type="match status" value="1"/>
</dbReference>
<feature type="transmembrane region" description="Helical" evidence="8">
    <location>
        <begin position="39"/>
        <end position="60"/>
    </location>
</feature>
<gene>
    <name evidence="12" type="primary">lepB</name>
    <name evidence="12" type="ORF">GCWU000342_01098</name>
</gene>
<organism evidence="12 13">
    <name type="scientific">Shuttleworthella satelles DSM 14600</name>
    <dbReference type="NCBI Taxonomy" id="626523"/>
    <lineage>
        <taxon>Bacteria</taxon>
        <taxon>Bacillati</taxon>
        <taxon>Bacillota</taxon>
        <taxon>Clostridia</taxon>
        <taxon>Lachnospirales</taxon>
        <taxon>Lachnospiraceae</taxon>
        <taxon>Shuttleworthella</taxon>
    </lineage>
</organism>
<evidence type="ECO:0000256" key="6">
    <source>
        <dbReference type="ARBA" id="ARBA00022801"/>
    </source>
</evidence>
<dbReference type="InterPro" id="IPR019758">
    <property type="entry name" value="Pept_S26A_signal_pept_1_CS"/>
</dbReference>
<evidence type="ECO:0000256" key="10">
    <source>
        <dbReference type="SAM" id="MobiDB-lite"/>
    </source>
</evidence>
<evidence type="ECO:0000259" key="11">
    <source>
        <dbReference type="Pfam" id="PF10502"/>
    </source>
</evidence>
<dbReference type="PROSITE" id="PS00501">
    <property type="entry name" value="SPASE_I_1"/>
    <property type="match status" value="1"/>
</dbReference>
<keyword evidence="8" id="KW-1133">Transmembrane helix</keyword>
<evidence type="ECO:0000256" key="2">
    <source>
        <dbReference type="ARBA" id="ARBA00004401"/>
    </source>
</evidence>
<evidence type="ECO:0000256" key="8">
    <source>
        <dbReference type="RuleBase" id="RU003993"/>
    </source>
</evidence>
<dbReference type="GO" id="GO:0009003">
    <property type="term" value="F:signal peptidase activity"/>
    <property type="evidence" value="ECO:0007669"/>
    <property type="project" value="UniProtKB-EC"/>
</dbReference>
<dbReference type="GO" id="GO:0006465">
    <property type="term" value="P:signal peptide processing"/>
    <property type="evidence" value="ECO:0007669"/>
    <property type="project" value="InterPro"/>
</dbReference>
<dbReference type="GO" id="GO:0004252">
    <property type="term" value="F:serine-type endopeptidase activity"/>
    <property type="evidence" value="ECO:0007669"/>
    <property type="project" value="InterPro"/>
</dbReference>
<dbReference type="InterPro" id="IPR019533">
    <property type="entry name" value="Peptidase_S26"/>
</dbReference>
<dbReference type="AlphaFoldDB" id="C4GAZ7"/>
<dbReference type="PRINTS" id="PR00727">
    <property type="entry name" value="LEADERPTASE"/>
</dbReference>
<feature type="domain" description="Peptidase S26" evidence="11">
    <location>
        <begin position="41"/>
        <end position="195"/>
    </location>
</feature>
<name>C4GAZ7_9FIRM</name>
<proteinExistence type="inferred from homology"/>
<dbReference type="Pfam" id="PF10502">
    <property type="entry name" value="Peptidase_S26"/>
    <property type="match status" value="1"/>
</dbReference>
<evidence type="ECO:0000256" key="3">
    <source>
        <dbReference type="ARBA" id="ARBA00009370"/>
    </source>
</evidence>
<evidence type="ECO:0000313" key="12">
    <source>
        <dbReference type="EMBL" id="EEP28290.1"/>
    </source>
</evidence>
<feature type="region of interest" description="Disordered" evidence="10">
    <location>
        <begin position="1"/>
        <end position="27"/>
    </location>
</feature>
<dbReference type="InterPro" id="IPR036286">
    <property type="entry name" value="LexA/Signal_pep-like_sf"/>
</dbReference>
<dbReference type="HOGENOM" id="CLU_028723_5_3_9"/>
<dbReference type="InterPro" id="IPR019757">
    <property type="entry name" value="Pept_S26A_signal_pept_1_Lys-AS"/>
</dbReference>
<evidence type="ECO:0000256" key="5">
    <source>
        <dbReference type="ARBA" id="ARBA00022670"/>
    </source>
</evidence>
<feature type="active site" evidence="7">
    <location>
        <position position="69"/>
    </location>
</feature>
<sequence length="207" mass="23450">MNKNIFLQKSEESTRRTTKNLSFSQRRRPRSKEEIKARLIWTAQICSVIFLAFFLVFSFGRTITISSSSMEPTLRAGDRVLVNRLVYHIRKPRAGDLVVFRPSGRQNAQYMVKRLIARPGDTVYISGGRLYVNNSAFRQGTVSFSGIGYAGNLAEKTQLGDDQYLVMGDNFNNSEDSRYASIGLLSRRDFVGKIWFDVSLSHFGPAS</sequence>
<keyword evidence="8" id="KW-0472">Membrane</keyword>
<dbReference type="STRING" id="626523.GCWU000342_01098"/>
<evidence type="ECO:0000313" key="13">
    <source>
        <dbReference type="Proteomes" id="UP000003494"/>
    </source>
</evidence>
<keyword evidence="13" id="KW-1185">Reference proteome</keyword>
<dbReference type="eggNOG" id="COG0681">
    <property type="taxonomic scope" value="Bacteria"/>
</dbReference>
<evidence type="ECO:0000256" key="7">
    <source>
        <dbReference type="PIRSR" id="PIRSR600223-1"/>
    </source>
</evidence>
<dbReference type="InterPro" id="IPR019756">
    <property type="entry name" value="Pept_S26A_signal_pept_1_Ser-AS"/>
</dbReference>
<dbReference type="Gene3D" id="2.10.109.10">
    <property type="entry name" value="Umud Fragment, subunit A"/>
    <property type="match status" value="1"/>
</dbReference>
<comment type="caution">
    <text evidence="12">The sequence shown here is derived from an EMBL/GenBank/DDBJ whole genome shotgun (WGS) entry which is preliminary data.</text>
</comment>
<accession>C4GAZ7</accession>
<reference evidence="12" key="1">
    <citation type="submission" date="2009-04" db="EMBL/GenBank/DDBJ databases">
        <authorList>
            <person name="Weinstock G."/>
            <person name="Sodergren E."/>
            <person name="Clifton S."/>
            <person name="Fulton L."/>
            <person name="Fulton B."/>
            <person name="Courtney L."/>
            <person name="Fronick C."/>
            <person name="Harrison M."/>
            <person name="Strong C."/>
            <person name="Farmer C."/>
            <person name="Delahaunty K."/>
            <person name="Markovic C."/>
            <person name="Hall O."/>
            <person name="Minx P."/>
            <person name="Tomlinson C."/>
            <person name="Mitreva M."/>
            <person name="Nelson J."/>
            <person name="Hou S."/>
            <person name="Wollam A."/>
            <person name="Pepin K.H."/>
            <person name="Johnson M."/>
            <person name="Bhonagiri V."/>
            <person name="Nash W.E."/>
            <person name="Warren W."/>
            <person name="Chinwalla A."/>
            <person name="Mardis E.R."/>
            <person name="Wilson R.K."/>
        </authorList>
    </citation>
    <scope>NUCLEOTIDE SEQUENCE [LARGE SCALE GENOMIC DNA]</scope>
    <source>
        <strain evidence="12">DSM 14600</strain>
    </source>
</reference>
<keyword evidence="6 8" id="KW-0378">Hydrolase</keyword>
<feature type="active site" evidence="7">
    <location>
        <position position="113"/>
    </location>
</feature>
<dbReference type="EC" id="3.4.21.89" evidence="4 8"/>
<evidence type="ECO:0000256" key="1">
    <source>
        <dbReference type="ARBA" id="ARBA00000677"/>
    </source>
</evidence>
<comment type="catalytic activity">
    <reaction evidence="1 8">
        <text>Cleavage of hydrophobic, N-terminal signal or leader sequences from secreted and periplasmic proteins.</text>
        <dbReference type="EC" id="3.4.21.89"/>
    </reaction>
</comment>
<keyword evidence="5 8" id="KW-0645">Protease</keyword>
<keyword evidence="8" id="KW-0812">Transmembrane</keyword>
<dbReference type="NCBIfam" id="TIGR02227">
    <property type="entry name" value="sigpep_I_bact"/>
    <property type="match status" value="1"/>
</dbReference>
<dbReference type="PANTHER" id="PTHR43390:SF1">
    <property type="entry name" value="CHLOROPLAST PROCESSING PEPTIDASE"/>
    <property type="match status" value="1"/>
</dbReference>
<dbReference type="EMBL" id="ACIP02000002">
    <property type="protein sequence ID" value="EEP28290.1"/>
    <property type="molecule type" value="Genomic_DNA"/>
</dbReference>
<dbReference type="CDD" id="cd06530">
    <property type="entry name" value="S26_SPase_I"/>
    <property type="match status" value="1"/>
</dbReference>
<comment type="similarity">
    <text evidence="3 9">Belongs to the peptidase S26 family.</text>
</comment>
<dbReference type="SUPFAM" id="SSF51306">
    <property type="entry name" value="LexA/Signal peptidase"/>
    <property type="match status" value="1"/>
</dbReference>